<keyword evidence="2" id="KW-0067">ATP-binding</keyword>
<dbReference type="InterPro" id="IPR002197">
    <property type="entry name" value="HTH_Fis"/>
</dbReference>
<evidence type="ECO:0000259" key="8">
    <source>
        <dbReference type="PROSITE" id="PS50045"/>
    </source>
</evidence>
<evidence type="ECO:0000259" key="9">
    <source>
        <dbReference type="PROSITE" id="PS50110"/>
    </source>
</evidence>
<dbReference type="Gene3D" id="1.10.10.60">
    <property type="entry name" value="Homeodomain-like"/>
    <property type="match status" value="1"/>
</dbReference>
<evidence type="ECO:0000256" key="2">
    <source>
        <dbReference type="ARBA" id="ARBA00022840"/>
    </source>
</evidence>
<dbReference type="AlphaFoldDB" id="R9HTC9"/>
<dbReference type="InterPro" id="IPR002078">
    <property type="entry name" value="Sigma_54_int"/>
</dbReference>
<dbReference type="HOGENOM" id="CLU_000445_0_6_10"/>
<dbReference type="InterPro" id="IPR027417">
    <property type="entry name" value="P-loop_NTPase"/>
</dbReference>
<feature type="domain" description="Sigma-54 factor interaction" evidence="8">
    <location>
        <begin position="190"/>
        <end position="419"/>
    </location>
</feature>
<name>R9HTC9_BACUN</name>
<dbReference type="FunFam" id="3.40.50.300:FF:000006">
    <property type="entry name" value="DNA-binding transcriptional regulator NtrC"/>
    <property type="match status" value="1"/>
</dbReference>
<dbReference type="Pfam" id="PF02954">
    <property type="entry name" value="HTH_8"/>
    <property type="match status" value="1"/>
</dbReference>
<evidence type="ECO:0000256" key="7">
    <source>
        <dbReference type="PROSITE-ProRule" id="PRU00169"/>
    </source>
</evidence>
<dbReference type="SUPFAM" id="SSF52172">
    <property type="entry name" value="CheY-like"/>
    <property type="match status" value="1"/>
</dbReference>
<sequence>MHTQHMNIILIFAHTRDVGLYRSCLHCLHKKKTDMEQFGKILIVDDNEDVLFALNLLLEPYAEKIKVAVTPDRIEHFMTTFRPDIILLDMNFSRDAISGQEGFDSLKQILSIDPQAVVIFMTAYADTDKAVRAIKAGATDFIPKPWEKEKLLATLSSGMKLRRSRTEINLLKEQVEVLSNATAGGSEKVIIGDSLVMQQVFSTMEKLRDTDANILILGENGTGKDVIARLLYRNSPRYGKPFVTIDLGSIPEQLFESELFGYEKGAFTDARKAKAGRMEVATGGTLFLDEIGNLSLPMQSKLLTAIEKRCISRLGSTQATPIDVRLICATNADIRRLVDEGDFRQDLLYRINTIELHIPPLRERGNDILLLAEHFLQRYARKYQKEIRGLTREAKNKLLKYAWPGNVRELQHTMERAVILGDGSLLRPENFMFQASASRQKKEEEVLNLEQLERQAVERAMRLSEGNVTRAAEYLGITRFALYRKLEKLGL</sequence>
<dbReference type="InterPro" id="IPR058031">
    <property type="entry name" value="AAA_lid_NorR"/>
</dbReference>
<feature type="modified residue" description="4-aspartylphosphate" evidence="7">
    <location>
        <position position="89"/>
    </location>
</feature>
<keyword evidence="3" id="KW-0805">Transcription regulation</keyword>
<comment type="caution">
    <text evidence="10">The sequence shown here is derived from an EMBL/GenBank/DDBJ whole genome shotgun (WGS) entry which is preliminary data.</text>
</comment>
<keyword evidence="6" id="KW-0804">Transcription</keyword>
<dbReference type="Pfam" id="PF00158">
    <property type="entry name" value="Sigma54_activat"/>
    <property type="match status" value="1"/>
</dbReference>
<dbReference type="SUPFAM" id="SSF52540">
    <property type="entry name" value="P-loop containing nucleoside triphosphate hydrolases"/>
    <property type="match status" value="1"/>
</dbReference>
<dbReference type="PROSITE" id="PS00688">
    <property type="entry name" value="SIGMA54_INTERACT_3"/>
    <property type="match status" value="1"/>
</dbReference>
<dbReference type="InterPro" id="IPR011006">
    <property type="entry name" value="CheY-like_superfamily"/>
</dbReference>
<keyword evidence="7" id="KW-0597">Phosphoprotein</keyword>
<dbReference type="Gene3D" id="3.40.50.2300">
    <property type="match status" value="1"/>
</dbReference>
<dbReference type="SMART" id="SM00448">
    <property type="entry name" value="REC"/>
    <property type="match status" value="1"/>
</dbReference>
<dbReference type="Gene3D" id="3.40.50.300">
    <property type="entry name" value="P-loop containing nucleotide triphosphate hydrolases"/>
    <property type="match status" value="1"/>
</dbReference>
<organism evidence="10 11">
    <name type="scientific">Bacteroides uniformis dnLKV2</name>
    <dbReference type="NCBI Taxonomy" id="1235787"/>
    <lineage>
        <taxon>Bacteria</taxon>
        <taxon>Pseudomonadati</taxon>
        <taxon>Bacteroidota</taxon>
        <taxon>Bacteroidia</taxon>
        <taxon>Bacteroidales</taxon>
        <taxon>Bacteroidaceae</taxon>
        <taxon>Bacteroides</taxon>
    </lineage>
</organism>
<dbReference type="PANTHER" id="PTHR32071:SF113">
    <property type="entry name" value="ALGINATE BIOSYNTHESIS TRANSCRIPTIONAL REGULATORY PROTEIN ALGB"/>
    <property type="match status" value="1"/>
</dbReference>
<dbReference type="SMART" id="SM00382">
    <property type="entry name" value="AAA"/>
    <property type="match status" value="1"/>
</dbReference>
<evidence type="ECO:0008006" key="12">
    <source>
        <dbReference type="Google" id="ProtNLM"/>
    </source>
</evidence>
<evidence type="ECO:0000256" key="5">
    <source>
        <dbReference type="ARBA" id="ARBA00023159"/>
    </source>
</evidence>
<dbReference type="GO" id="GO:0043565">
    <property type="term" value="F:sequence-specific DNA binding"/>
    <property type="evidence" value="ECO:0007669"/>
    <property type="project" value="InterPro"/>
</dbReference>
<dbReference type="PRINTS" id="PR01590">
    <property type="entry name" value="HTHFIS"/>
</dbReference>
<evidence type="ECO:0000256" key="3">
    <source>
        <dbReference type="ARBA" id="ARBA00023015"/>
    </source>
</evidence>
<protein>
    <recommendedName>
        <fullName evidence="12">Two-component system, NtrC family, response regulator</fullName>
    </recommendedName>
</protein>
<evidence type="ECO:0000256" key="1">
    <source>
        <dbReference type="ARBA" id="ARBA00022741"/>
    </source>
</evidence>
<feature type="domain" description="Response regulatory" evidence="9">
    <location>
        <begin position="40"/>
        <end position="159"/>
    </location>
</feature>
<dbReference type="InterPro" id="IPR009057">
    <property type="entry name" value="Homeodomain-like_sf"/>
</dbReference>
<keyword evidence="4" id="KW-0238">DNA-binding</keyword>
<dbReference type="CDD" id="cd00009">
    <property type="entry name" value="AAA"/>
    <property type="match status" value="1"/>
</dbReference>
<gene>
    <name evidence="10" type="ORF">C801_02876</name>
</gene>
<dbReference type="PROSITE" id="PS50045">
    <property type="entry name" value="SIGMA54_INTERACT_4"/>
    <property type="match status" value="1"/>
</dbReference>
<reference evidence="10 11" key="1">
    <citation type="submission" date="2013-04" db="EMBL/GenBank/DDBJ databases">
        <title>The Genome Sequence of Bacteroides uniformis dnLKV2.</title>
        <authorList>
            <consortium name="The Broad Institute Genomics Platform"/>
            <consortium name="The Broad Institute Genome Sequencing Center for Infectious Disease"/>
            <person name="Earl A."/>
            <person name="Xavier R."/>
            <person name="Kuhn K."/>
            <person name="Stappenbeck T."/>
            <person name="Walker B."/>
            <person name="Young S."/>
            <person name="Zeng Q."/>
            <person name="Gargeya S."/>
            <person name="Fitzgerald M."/>
            <person name="Haas B."/>
            <person name="Abouelleil A."/>
            <person name="Allen A.W."/>
            <person name="Alvarado L."/>
            <person name="Arachchi H.M."/>
            <person name="Berlin A.M."/>
            <person name="Chapman S.B."/>
            <person name="Gainer-Dewar J."/>
            <person name="Goldberg J."/>
            <person name="Griggs A."/>
            <person name="Gujja S."/>
            <person name="Hansen M."/>
            <person name="Howarth C."/>
            <person name="Imamovic A."/>
            <person name="Ireland A."/>
            <person name="Larimer J."/>
            <person name="McCowan C."/>
            <person name="Murphy C."/>
            <person name="Pearson M."/>
            <person name="Poon T.W."/>
            <person name="Priest M."/>
            <person name="Roberts A."/>
            <person name="Saif S."/>
            <person name="Shea T."/>
            <person name="Sisk P."/>
            <person name="Sykes S."/>
            <person name="Wortman J."/>
            <person name="Nusbaum C."/>
            <person name="Birren B."/>
        </authorList>
    </citation>
    <scope>NUCLEOTIDE SEQUENCE [LARGE SCALE GENOMIC DNA]</scope>
    <source>
        <strain evidence="11">dnLKV2</strain>
    </source>
</reference>
<dbReference type="InterPro" id="IPR001789">
    <property type="entry name" value="Sig_transdc_resp-reg_receiver"/>
</dbReference>
<evidence type="ECO:0000256" key="4">
    <source>
        <dbReference type="ARBA" id="ARBA00023125"/>
    </source>
</evidence>
<dbReference type="PROSITE" id="PS50110">
    <property type="entry name" value="RESPONSE_REGULATORY"/>
    <property type="match status" value="1"/>
</dbReference>
<dbReference type="EMBL" id="ASSO01000009">
    <property type="protein sequence ID" value="EOS07101.1"/>
    <property type="molecule type" value="Genomic_DNA"/>
</dbReference>
<keyword evidence="5" id="KW-0010">Activator</keyword>
<dbReference type="GO" id="GO:0006355">
    <property type="term" value="P:regulation of DNA-templated transcription"/>
    <property type="evidence" value="ECO:0007669"/>
    <property type="project" value="InterPro"/>
</dbReference>
<dbReference type="Pfam" id="PF25601">
    <property type="entry name" value="AAA_lid_14"/>
    <property type="match status" value="1"/>
</dbReference>
<dbReference type="SUPFAM" id="SSF46689">
    <property type="entry name" value="Homeodomain-like"/>
    <property type="match status" value="1"/>
</dbReference>
<dbReference type="InterPro" id="IPR003593">
    <property type="entry name" value="AAA+_ATPase"/>
</dbReference>
<dbReference type="Proteomes" id="UP000014212">
    <property type="component" value="Unassembled WGS sequence"/>
</dbReference>
<accession>R9HTC9</accession>
<dbReference type="PANTHER" id="PTHR32071">
    <property type="entry name" value="TRANSCRIPTIONAL REGULATORY PROTEIN"/>
    <property type="match status" value="1"/>
</dbReference>
<keyword evidence="1" id="KW-0547">Nucleotide-binding</keyword>
<dbReference type="GO" id="GO:0000160">
    <property type="term" value="P:phosphorelay signal transduction system"/>
    <property type="evidence" value="ECO:0007669"/>
    <property type="project" value="InterPro"/>
</dbReference>
<dbReference type="Gene3D" id="1.10.8.60">
    <property type="match status" value="1"/>
</dbReference>
<evidence type="ECO:0000256" key="6">
    <source>
        <dbReference type="ARBA" id="ARBA00023163"/>
    </source>
</evidence>
<evidence type="ECO:0000313" key="10">
    <source>
        <dbReference type="EMBL" id="EOS07101.1"/>
    </source>
</evidence>
<proteinExistence type="predicted"/>
<dbReference type="GO" id="GO:0005524">
    <property type="term" value="F:ATP binding"/>
    <property type="evidence" value="ECO:0007669"/>
    <property type="project" value="UniProtKB-KW"/>
</dbReference>
<dbReference type="InterPro" id="IPR025944">
    <property type="entry name" value="Sigma_54_int_dom_CS"/>
</dbReference>
<dbReference type="PATRIC" id="fig|1235787.3.peg.2924"/>
<dbReference type="Pfam" id="PF00072">
    <property type="entry name" value="Response_reg"/>
    <property type="match status" value="1"/>
</dbReference>
<dbReference type="FunFam" id="1.10.8.60:FF:000014">
    <property type="entry name" value="DNA-binding transcriptional regulator NtrC"/>
    <property type="match status" value="1"/>
</dbReference>
<evidence type="ECO:0000313" key="11">
    <source>
        <dbReference type="Proteomes" id="UP000014212"/>
    </source>
</evidence>